<dbReference type="EMBL" id="CP005587">
    <property type="protein sequence ID" value="AGK58979.1"/>
    <property type="molecule type" value="Genomic_DNA"/>
</dbReference>
<dbReference type="KEGG" id="hdt:HYPDE_36538"/>
<dbReference type="STRING" id="670307.HYPDE_36538"/>
<organism evidence="1 2">
    <name type="scientific">Hyphomicrobium denitrificans 1NES1</name>
    <dbReference type="NCBI Taxonomy" id="670307"/>
    <lineage>
        <taxon>Bacteria</taxon>
        <taxon>Pseudomonadati</taxon>
        <taxon>Pseudomonadota</taxon>
        <taxon>Alphaproteobacteria</taxon>
        <taxon>Hyphomicrobiales</taxon>
        <taxon>Hyphomicrobiaceae</taxon>
        <taxon>Hyphomicrobium</taxon>
    </lineage>
</organism>
<accession>N0B603</accession>
<gene>
    <name evidence="1" type="ORF">HYPDE_36538</name>
</gene>
<protein>
    <recommendedName>
        <fullName evidence="3">DUF2093 domain-containing protein</fullName>
    </recommendedName>
</protein>
<dbReference type="HOGENOM" id="CLU_176817_0_0_5"/>
<dbReference type="Pfam" id="PF09866">
    <property type="entry name" value="DUF2093"/>
    <property type="match status" value="1"/>
</dbReference>
<dbReference type="RefSeq" id="WP_015598996.1">
    <property type="nucleotide sequence ID" value="NC_021172.1"/>
</dbReference>
<dbReference type="Proteomes" id="UP000005952">
    <property type="component" value="Chromosome"/>
</dbReference>
<dbReference type="OrthoDB" id="9801906at2"/>
<keyword evidence="2" id="KW-1185">Reference proteome</keyword>
<reference evidence="1 2" key="1">
    <citation type="journal article" date="2013" name="Genome Announc.">
        <title>Genome sequences for three denitrifying bacterial strains isolated from a uranium- and nitrate-contaminated subsurface environment.</title>
        <authorList>
            <person name="Venkatramanan R."/>
            <person name="Prakash O."/>
            <person name="Woyke T."/>
            <person name="Chain P."/>
            <person name="Goodwin L.A."/>
            <person name="Watson D."/>
            <person name="Brooks S."/>
            <person name="Kostka J.E."/>
            <person name="Green S.J."/>
        </authorList>
    </citation>
    <scope>NUCLEOTIDE SEQUENCE [LARGE SCALE GENOMIC DNA]</scope>
    <source>
        <strain evidence="1 2">1NES1</strain>
    </source>
</reference>
<name>N0B603_9HYPH</name>
<evidence type="ECO:0000313" key="2">
    <source>
        <dbReference type="Proteomes" id="UP000005952"/>
    </source>
</evidence>
<sequence>MNRIEKFFGVRSEAKLRYLDGEFEVLSPGEFVRCAVTGQPISLADLRYWSVDAQEAYASAEISVKRYLELKAQGEIES</sequence>
<dbReference type="InterPro" id="IPR018661">
    <property type="entry name" value="DUF2093"/>
</dbReference>
<evidence type="ECO:0008006" key="3">
    <source>
        <dbReference type="Google" id="ProtNLM"/>
    </source>
</evidence>
<proteinExistence type="predicted"/>
<evidence type="ECO:0000313" key="1">
    <source>
        <dbReference type="EMBL" id="AGK58979.1"/>
    </source>
</evidence>
<dbReference type="eggNOG" id="COG3908">
    <property type="taxonomic scope" value="Bacteria"/>
</dbReference>
<dbReference type="AlphaFoldDB" id="N0B603"/>